<comment type="caution">
    <text evidence="2">The sequence shown here is derived from an EMBL/GenBank/DDBJ whole genome shotgun (WGS) entry which is preliminary data.</text>
</comment>
<evidence type="ECO:0000256" key="1">
    <source>
        <dbReference type="SAM" id="MobiDB-lite"/>
    </source>
</evidence>
<sequence>MDVLVHPGVGHHIGRAVPEEPRADPPSPGRPSGARPWGQVPGLHRARGGVAVAPGPHARKTAPGAVTGFADVTFRWSHGPVPSVSCCPWWGEPWEGRWRIRRYHGPIVEGKAEHGLRTR</sequence>
<organism evidence="2 3">
    <name type="scientific">Streptomyces hygroscopicus</name>
    <dbReference type="NCBI Taxonomy" id="1912"/>
    <lineage>
        <taxon>Bacteria</taxon>
        <taxon>Bacillati</taxon>
        <taxon>Actinomycetota</taxon>
        <taxon>Actinomycetes</taxon>
        <taxon>Kitasatosporales</taxon>
        <taxon>Streptomycetaceae</taxon>
        <taxon>Streptomyces</taxon>
        <taxon>Streptomyces violaceusniger group</taxon>
    </lineage>
</organism>
<dbReference type="Proteomes" id="UP001054854">
    <property type="component" value="Unassembled WGS sequence"/>
</dbReference>
<evidence type="ECO:0000313" key="2">
    <source>
        <dbReference type="EMBL" id="GHJ26505.1"/>
    </source>
</evidence>
<keyword evidence="3" id="KW-1185">Reference proteome</keyword>
<dbReference type="EMBL" id="BNEK01000002">
    <property type="protein sequence ID" value="GHJ26505.1"/>
    <property type="molecule type" value="Genomic_DNA"/>
</dbReference>
<protein>
    <submittedName>
        <fullName evidence="2">Uncharacterized protein</fullName>
    </submittedName>
</protein>
<proteinExistence type="predicted"/>
<reference evidence="2" key="1">
    <citation type="submission" date="2024-05" db="EMBL/GenBank/DDBJ databases">
        <title>Whole genome shotgun sequence of Streptomyces hygroscopicus NBRC 113678.</title>
        <authorList>
            <person name="Komaki H."/>
            <person name="Tamura T."/>
        </authorList>
    </citation>
    <scope>NUCLEOTIDE SEQUENCE</scope>
    <source>
        <strain evidence="2">N11-34</strain>
    </source>
</reference>
<accession>A0ABQ3TT41</accession>
<name>A0ABQ3TT41_STRHY</name>
<evidence type="ECO:0000313" key="3">
    <source>
        <dbReference type="Proteomes" id="UP001054854"/>
    </source>
</evidence>
<feature type="region of interest" description="Disordered" evidence="1">
    <location>
        <begin position="1"/>
        <end position="61"/>
    </location>
</feature>
<gene>
    <name evidence="2" type="ORF">TPA0910_09380</name>
</gene>